<feature type="region of interest" description="Disordered" evidence="1">
    <location>
        <begin position="1"/>
        <end position="25"/>
    </location>
</feature>
<evidence type="ECO:0000313" key="2">
    <source>
        <dbReference type="EMBL" id="WBL36140.1"/>
    </source>
</evidence>
<protein>
    <submittedName>
        <fullName evidence="2">DUF1848 family protein</fullName>
    </submittedName>
</protein>
<keyword evidence="3" id="KW-1185">Reference proteome</keyword>
<name>A0ABY7M6I1_9CHLR</name>
<sequence>MGTHEANASRSPAGQGTLWPSPARDVNTPECVHGVTGYGLPKRPRLLSASKRTDIPAFYLEWLIRAVDRGWVDVPNPMLSGKFRKLAAAVAGDSRALPEPTPAGRIALDDLIASPGALSNGEVAAGLARTLTHVSLAPEQVVGIVWWSKNYGPYLRRADRFAHYRRQFFQFTINPRSPDLAWLEPSKLPR</sequence>
<dbReference type="InterPro" id="IPR014998">
    <property type="entry name" value="DUF1848"/>
</dbReference>
<dbReference type="EMBL" id="CP115149">
    <property type="protein sequence ID" value="WBL36140.1"/>
    <property type="molecule type" value="Genomic_DNA"/>
</dbReference>
<dbReference type="Pfam" id="PF08902">
    <property type="entry name" value="DUF1848"/>
    <property type="match status" value="1"/>
</dbReference>
<organism evidence="2 3">
    <name type="scientific">Tepidiforma flava</name>
    <dbReference type="NCBI Taxonomy" id="3004094"/>
    <lineage>
        <taxon>Bacteria</taxon>
        <taxon>Bacillati</taxon>
        <taxon>Chloroflexota</taxon>
        <taxon>Tepidiformia</taxon>
        <taxon>Tepidiformales</taxon>
        <taxon>Tepidiformaceae</taxon>
        <taxon>Tepidiforma</taxon>
    </lineage>
</organism>
<evidence type="ECO:0000256" key="1">
    <source>
        <dbReference type="SAM" id="MobiDB-lite"/>
    </source>
</evidence>
<dbReference type="Proteomes" id="UP001212803">
    <property type="component" value="Chromosome"/>
</dbReference>
<reference evidence="2 3" key="1">
    <citation type="journal article" date="2023" name="ISME J.">
        <title>Thermophilic Dehalococcoidia with unusual traits shed light on an unexpected past.</title>
        <authorList>
            <person name="Palmer M."/>
            <person name="Covington J.K."/>
            <person name="Zhou E.M."/>
            <person name="Thomas S.C."/>
            <person name="Habib N."/>
            <person name="Seymour C.O."/>
            <person name="Lai D."/>
            <person name="Johnston J."/>
            <person name="Hashimi A."/>
            <person name="Jiao J.Y."/>
            <person name="Muok A.R."/>
            <person name="Liu L."/>
            <person name="Xian W.D."/>
            <person name="Zhi X.Y."/>
            <person name="Li M.M."/>
            <person name="Silva L.P."/>
            <person name="Bowen B.P."/>
            <person name="Louie K."/>
            <person name="Briegel A."/>
            <person name="Pett-Ridge J."/>
            <person name="Weber P.K."/>
            <person name="Tocheva E.I."/>
            <person name="Woyke T."/>
            <person name="Northen T.R."/>
            <person name="Mayali X."/>
            <person name="Li W.J."/>
            <person name="Hedlund B.P."/>
        </authorList>
    </citation>
    <scope>NUCLEOTIDE SEQUENCE [LARGE SCALE GENOMIC DNA]</scope>
    <source>
        <strain evidence="2 3">YIM 72310</strain>
    </source>
</reference>
<evidence type="ECO:0000313" key="3">
    <source>
        <dbReference type="Proteomes" id="UP001212803"/>
    </source>
</evidence>
<accession>A0ABY7M6I1</accession>
<feature type="compositionally biased region" description="Polar residues" evidence="1">
    <location>
        <begin position="1"/>
        <end position="14"/>
    </location>
</feature>
<gene>
    <name evidence="2" type="ORF">O0235_00505</name>
</gene>
<dbReference type="RefSeq" id="WP_270056665.1">
    <property type="nucleotide sequence ID" value="NZ_CP115149.1"/>
</dbReference>
<proteinExistence type="predicted"/>